<evidence type="ECO:0000313" key="4">
    <source>
        <dbReference type="Proteomes" id="UP001253637"/>
    </source>
</evidence>
<evidence type="ECO:0000259" key="2">
    <source>
        <dbReference type="Pfam" id="PF12937"/>
    </source>
</evidence>
<reference evidence="3" key="1">
    <citation type="submission" date="2021-04" db="EMBL/GenBank/DDBJ databases">
        <title>Draft Genome Sequence of Pandoravirus japonicus, Isolated from the Sabaishi River of Niigata, Japan.</title>
        <authorList>
            <person name="Hosokawa N."/>
            <person name="Takahashi H."/>
            <person name="Aoki K."/>
            <person name="Takemura M."/>
        </authorList>
    </citation>
    <scope>NUCLEOTIDE SEQUENCE</scope>
</reference>
<dbReference type="Proteomes" id="UP001253637">
    <property type="component" value="Segment"/>
</dbReference>
<dbReference type="InterPro" id="IPR036047">
    <property type="entry name" value="F-box-like_dom_sf"/>
</dbReference>
<dbReference type="CDD" id="cd09917">
    <property type="entry name" value="F-box_SF"/>
    <property type="match status" value="1"/>
</dbReference>
<feature type="domain" description="F-box" evidence="2">
    <location>
        <begin position="3"/>
        <end position="40"/>
    </location>
</feature>
<dbReference type="EMBL" id="LC625835">
    <property type="protein sequence ID" value="BCU03828.1"/>
    <property type="molecule type" value="Genomic_DNA"/>
</dbReference>
<evidence type="ECO:0000313" key="3">
    <source>
        <dbReference type="EMBL" id="BCU03828.1"/>
    </source>
</evidence>
<proteinExistence type="predicted"/>
<dbReference type="SUPFAM" id="SSF81383">
    <property type="entry name" value="F-box domain"/>
    <property type="match status" value="1"/>
</dbReference>
<protein>
    <submittedName>
        <fullName evidence="3">F-box domain containing protein</fullName>
    </submittedName>
</protein>
<organism evidence="3 4">
    <name type="scientific">Pandoravirus japonicus</name>
    <dbReference type="NCBI Taxonomy" id="2823154"/>
    <lineage>
        <taxon>Viruses</taxon>
        <taxon>Pandoravirus</taxon>
    </lineage>
</organism>
<name>A0A811BPL6_9VIRU</name>
<dbReference type="InterPro" id="IPR001810">
    <property type="entry name" value="F-box_dom"/>
</dbReference>
<feature type="region of interest" description="Disordered" evidence="1">
    <location>
        <begin position="655"/>
        <end position="674"/>
    </location>
</feature>
<sequence>MAFEALPHEIWIHIFAYCDAVDVSRSARTCRAGARAALDPVHVLMAGYRRAAARLCTGRACLAHSGATVDDDFFEAAERAPLGVVRYDDCRRADIAPADTPRAILKARVLDGIGWYRVGARRLVETAPAVSADRASTPPFCHLPPSLVHSIGPLAAWALVDVAAQARRATVHVENARRRGDWLAGDGVRGPGLLGALLHGGAIRRWTWGFWRDGHQVGPGVVVTDAAPKDARSASVVDLKWKWALRWHSAGVALGPSVARSIAVHAPAPGQSRETRHEVHLVDAYGRRCALVCVVDASGSLVGSLLRLCAPPFVFGSWDAPARLDRPWSVGGHLDRLWTVEVDSDGAMRETVTVDGDVFALNRPRPSVDPAWVPCAPMGPRATRVIDSARADRPDSCPLVIVRQTDQHRDHVAVFASSAVAYGRGLCMDMIDLRDDRWMEGCMDPPVYSGMAAVDGFKSLVAYERGCVYALLGRADVLAVLDGLFVCGAPADHCRFAPAHDCLVDPAQWRWRYDDALGAGALSPCGRATVRLASGIEMTCEWAAHDPKPRVTHLGRVTVCPSAPRRSAAPGGSAREKDMAVAGVTPLDPLDPATLDSLRARWLRRIPDVDPPFLRDHNGSPVHAAQMIVGMLAQSALRFRVDIVGGDPVTVDFAAEDKDAGGCGGDPPDPDAKE</sequence>
<dbReference type="Gene3D" id="1.20.1280.50">
    <property type="match status" value="1"/>
</dbReference>
<evidence type="ECO:0000256" key="1">
    <source>
        <dbReference type="SAM" id="MobiDB-lite"/>
    </source>
</evidence>
<dbReference type="Pfam" id="PF12937">
    <property type="entry name" value="F-box-like"/>
    <property type="match status" value="1"/>
</dbReference>
<accession>A0A811BPL6</accession>